<accession>A0A1T0AWL6</accession>
<evidence type="ECO:0000259" key="12">
    <source>
        <dbReference type="Pfam" id="PF00933"/>
    </source>
</evidence>
<evidence type="ECO:0000256" key="8">
    <source>
        <dbReference type="ARBA" id="ARBA00023306"/>
    </source>
</evidence>
<keyword evidence="2 11" id="KW-0963">Cytoplasm</keyword>
<feature type="binding site" evidence="11">
    <location>
        <position position="62"/>
    </location>
    <ligand>
        <name>substrate</name>
    </ligand>
</feature>
<dbReference type="InterPro" id="IPR017853">
    <property type="entry name" value="GH"/>
</dbReference>
<reference evidence="13 14" key="1">
    <citation type="submission" date="2017-02" db="EMBL/GenBank/DDBJ databases">
        <title>Draft genome sequence of Haemophilus felis CCUG 31170 type strain.</title>
        <authorList>
            <person name="Engstrom-Jakobsson H."/>
            <person name="Salva-Serra F."/>
            <person name="Thorell K."/>
            <person name="Gonzales-Siles L."/>
            <person name="Karlsson R."/>
            <person name="Boulund F."/>
            <person name="Engstrand L."/>
            <person name="Kristiansson E."/>
            <person name="Moore E."/>
        </authorList>
    </citation>
    <scope>NUCLEOTIDE SEQUENCE [LARGE SCALE GENOMIC DNA]</scope>
    <source>
        <strain evidence="13 14">CCUG 31170</strain>
    </source>
</reference>
<feature type="active site" description="Proton donor/acceptor" evidence="11">
    <location>
        <position position="177"/>
    </location>
</feature>
<comment type="function">
    <text evidence="11">Plays a role in peptidoglycan recycling by cleaving the terminal beta-1,4-linked N-acetylglucosamine (GlcNAc) from peptide-linked peptidoglycan fragments, giving rise to free GlcNAc, anhydro-N-acetylmuramic acid and anhydro-N-acetylmuramic acid-linked peptides.</text>
</comment>
<evidence type="ECO:0000256" key="11">
    <source>
        <dbReference type="HAMAP-Rule" id="MF_00364"/>
    </source>
</evidence>
<dbReference type="OrthoDB" id="9786661at2"/>
<keyword evidence="7 11" id="KW-0326">Glycosidase</keyword>
<feature type="binding site" evidence="11">
    <location>
        <begin position="164"/>
        <end position="165"/>
    </location>
    <ligand>
        <name>substrate</name>
    </ligand>
</feature>
<feature type="domain" description="Glycoside hydrolase family 3 N-terminal" evidence="12">
    <location>
        <begin position="12"/>
        <end position="304"/>
    </location>
</feature>
<proteinExistence type="inferred from homology"/>
<comment type="pathway">
    <text evidence="10 11">Cell wall biogenesis; peptidoglycan recycling.</text>
</comment>
<keyword evidence="14" id="KW-1185">Reference proteome</keyword>
<protein>
    <recommendedName>
        <fullName evidence="11">Beta-hexosaminidase</fullName>
        <ecNumber evidence="11">3.2.1.52</ecNumber>
    </recommendedName>
    <alternativeName>
        <fullName evidence="11">Beta-N-acetylhexosaminidase</fullName>
    </alternativeName>
    <alternativeName>
        <fullName evidence="11">N-acetyl-beta-glucosaminidase</fullName>
    </alternativeName>
</protein>
<gene>
    <name evidence="11" type="primary">nagZ</name>
    <name evidence="13" type="ORF">B0188_08845</name>
</gene>
<evidence type="ECO:0000256" key="9">
    <source>
        <dbReference type="ARBA" id="ARBA00023316"/>
    </source>
</evidence>
<feature type="binding site" evidence="11">
    <location>
        <position position="134"/>
    </location>
    <ligand>
        <name>substrate</name>
    </ligand>
</feature>
<keyword evidence="9 11" id="KW-0961">Cell wall biogenesis/degradation</keyword>
<dbReference type="InterPro" id="IPR001764">
    <property type="entry name" value="Glyco_hydro_3_N"/>
</dbReference>
<dbReference type="EMBL" id="MUYB01000038">
    <property type="protein sequence ID" value="OOS02208.1"/>
    <property type="molecule type" value="Genomic_DNA"/>
</dbReference>
<dbReference type="GO" id="GO:0071555">
    <property type="term" value="P:cell wall organization"/>
    <property type="evidence" value="ECO:0007669"/>
    <property type="project" value="UniProtKB-KW"/>
</dbReference>
<dbReference type="GO" id="GO:0051301">
    <property type="term" value="P:cell division"/>
    <property type="evidence" value="ECO:0007669"/>
    <property type="project" value="UniProtKB-KW"/>
</dbReference>
<dbReference type="GO" id="GO:0009252">
    <property type="term" value="P:peptidoglycan biosynthetic process"/>
    <property type="evidence" value="ECO:0007669"/>
    <property type="project" value="UniProtKB-KW"/>
</dbReference>
<dbReference type="InterPro" id="IPR050226">
    <property type="entry name" value="NagZ_Beta-hexosaminidase"/>
</dbReference>
<evidence type="ECO:0000256" key="6">
    <source>
        <dbReference type="ARBA" id="ARBA00022984"/>
    </source>
</evidence>
<dbReference type="GO" id="GO:0005737">
    <property type="term" value="C:cytoplasm"/>
    <property type="evidence" value="ECO:0007669"/>
    <property type="project" value="UniProtKB-SubCell"/>
</dbReference>
<dbReference type="GO" id="GO:0008360">
    <property type="term" value="P:regulation of cell shape"/>
    <property type="evidence" value="ECO:0007669"/>
    <property type="project" value="UniProtKB-KW"/>
</dbReference>
<dbReference type="PANTHER" id="PTHR30480">
    <property type="entry name" value="BETA-HEXOSAMINIDASE-RELATED"/>
    <property type="match status" value="1"/>
</dbReference>
<dbReference type="FunFam" id="3.20.20.300:FF:000001">
    <property type="entry name" value="Beta-hexosaminidase"/>
    <property type="match status" value="1"/>
</dbReference>
<dbReference type="GO" id="GO:0005975">
    <property type="term" value="P:carbohydrate metabolic process"/>
    <property type="evidence" value="ECO:0007669"/>
    <property type="project" value="InterPro"/>
</dbReference>
<comment type="catalytic activity">
    <reaction evidence="1 11">
        <text>Hydrolysis of terminal non-reducing N-acetyl-D-hexosamine residues in N-acetyl-beta-D-hexosaminides.</text>
        <dbReference type="EC" id="3.2.1.52"/>
    </reaction>
</comment>
<dbReference type="SUPFAM" id="SSF51445">
    <property type="entry name" value="(Trans)glycosidases"/>
    <property type="match status" value="1"/>
</dbReference>
<keyword evidence="6 11" id="KW-0573">Peptidoglycan synthesis</keyword>
<feature type="binding site" evidence="11">
    <location>
        <position position="70"/>
    </location>
    <ligand>
        <name>substrate</name>
    </ligand>
</feature>
<evidence type="ECO:0000256" key="5">
    <source>
        <dbReference type="ARBA" id="ARBA00022960"/>
    </source>
</evidence>
<evidence type="ECO:0000256" key="3">
    <source>
        <dbReference type="ARBA" id="ARBA00022618"/>
    </source>
</evidence>
<dbReference type="NCBIfam" id="NF003740">
    <property type="entry name" value="PRK05337.1"/>
    <property type="match status" value="1"/>
</dbReference>
<keyword evidence="8 11" id="KW-0131">Cell cycle</keyword>
<organism evidence="13 14">
    <name type="scientific">[Haemophilus] felis</name>
    <dbReference type="NCBI Taxonomy" id="123822"/>
    <lineage>
        <taxon>Bacteria</taxon>
        <taxon>Pseudomonadati</taxon>
        <taxon>Pseudomonadota</taxon>
        <taxon>Gammaproteobacteria</taxon>
        <taxon>Pasteurellales</taxon>
        <taxon>Pasteurellaceae</taxon>
    </lineage>
</organism>
<evidence type="ECO:0000313" key="13">
    <source>
        <dbReference type="EMBL" id="OOS02208.1"/>
    </source>
</evidence>
<evidence type="ECO:0000313" key="14">
    <source>
        <dbReference type="Proteomes" id="UP000190023"/>
    </source>
</evidence>
<dbReference type="EC" id="3.2.1.52" evidence="11"/>
<comment type="caution">
    <text evidence="13">The sequence shown here is derived from an EMBL/GenBank/DDBJ whole genome shotgun (WGS) entry which is preliminary data.</text>
</comment>
<evidence type="ECO:0000256" key="7">
    <source>
        <dbReference type="ARBA" id="ARBA00023295"/>
    </source>
</evidence>
<sequence length="352" mass="40052">MSTLLIDLQAQEITPEELELLEHPLVAGLILFSRNFYDREQLQALIKTVRQRVKKPLLITVDQEGGRVQRFREGFTLLPAMQAFACLIENPLQQQKAAEEAGWQMAAEMAALDIDLSFAPVLDLGHQCRAIDDRSFHSQPEQVTALATAFIRGMYQVGMASVGKHFPGHGHVIADSHLETPFDDRPAEVIFAQDIQPFQQLIQQNLLNGIMPAHVIYSQCDSQPASGSEYWLKQVLRQQLNFKGAIFSDDLGMKGAGFMGNFVERCQQSLQAGCDLLLLCNEREGVIQVLDNLHLQETSQHFELRQGRLKALFKRQHLSWQILTCSTRWLENQKKLNALHQHWLEYKENVIN</sequence>
<keyword evidence="3 11" id="KW-0132">Cell division</keyword>
<dbReference type="AlphaFoldDB" id="A0A1T0AWL6"/>
<dbReference type="Pfam" id="PF00933">
    <property type="entry name" value="Glyco_hydro_3"/>
    <property type="match status" value="1"/>
</dbReference>
<comment type="similarity">
    <text evidence="11">Belongs to the glycosyl hydrolase 3 family. NagZ subfamily.</text>
</comment>
<evidence type="ECO:0000256" key="2">
    <source>
        <dbReference type="ARBA" id="ARBA00022490"/>
    </source>
</evidence>
<comment type="subcellular location">
    <subcellularLocation>
        <location evidence="11">Cytoplasm</location>
    </subcellularLocation>
</comment>
<evidence type="ECO:0000256" key="4">
    <source>
        <dbReference type="ARBA" id="ARBA00022801"/>
    </source>
</evidence>
<dbReference type="Proteomes" id="UP000190023">
    <property type="component" value="Unassembled WGS sequence"/>
</dbReference>
<dbReference type="InterPro" id="IPR036962">
    <property type="entry name" value="Glyco_hydro_3_N_sf"/>
</dbReference>
<dbReference type="HAMAP" id="MF_00364">
    <property type="entry name" value="NagZ"/>
    <property type="match status" value="1"/>
</dbReference>
<evidence type="ECO:0000256" key="10">
    <source>
        <dbReference type="ARBA" id="ARBA00037880"/>
    </source>
</evidence>
<dbReference type="GO" id="GO:0009254">
    <property type="term" value="P:peptidoglycan turnover"/>
    <property type="evidence" value="ECO:0007669"/>
    <property type="project" value="UniProtKB-UniRule"/>
</dbReference>
<feature type="site" description="Important for catalytic activity" evidence="11">
    <location>
        <position position="175"/>
    </location>
</feature>
<dbReference type="STRING" id="123822.B0188_08845"/>
<dbReference type="InterPro" id="IPR022956">
    <property type="entry name" value="Beta_hexosaminidase_bac"/>
</dbReference>
<dbReference type="UniPathway" id="UPA00544"/>
<keyword evidence="4 11" id="KW-0378">Hydrolase</keyword>
<keyword evidence="5 11" id="KW-0133">Cell shape</keyword>
<name>A0A1T0AWL6_9PAST</name>
<feature type="active site" description="Nucleophile" evidence="11">
    <location>
        <position position="249"/>
    </location>
</feature>
<dbReference type="Gene3D" id="3.20.20.300">
    <property type="entry name" value="Glycoside hydrolase, family 3, N-terminal domain"/>
    <property type="match status" value="1"/>
</dbReference>
<dbReference type="GO" id="GO:0004563">
    <property type="term" value="F:beta-N-acetylhexosaminidase activity"/>
    <property type="evidence" value="ECO:0007669"/>
    <property type="project" value="UniProtKB-UniRule"/>
</dbReference>
<evidence type="ECO:0000256" key="1">
    <source>
        <dbReference type="ARBA" id="ARBA00001231"/>
    </source>
</evidence>
<dbReference type="PANTHER" id="PTHR30480:SF13">
    <property type="entry name" value="BETA-HEXOSAMINIDASE"/>
    <property type="match status" value="1"/>
</dbReference>